<comment type="caution">
    <text evidence="1">The sequence shown here is derived from an EMBL/GenBank/DDBJ whole genome shotgun (WGS) entry which is preliminary data.</text>
</comment>
<dbReference type="InterPro" id="IPR011006">
    <property type="entry name" value="CheY-like_superfamily"/>
</dbReference>
<dbReference type="Proteomes" id="UP000662618">
    <property type="component" value="Unassembled WGS sequence"/>
</dbReference>
<evidence type="ECO:0000313" key="1">
    <source>
        <dbReference type="EMBL" id="CAD7806927.1"/>
    </source>
</evidence>
<gene>
    <name evidence="1" type="ORF">CHRY9390_01586</name>
</gene>
<accession>A0A9N8MN53</accession>
<dbReference type="Gene3D" id="3.40.50.2300">
    <property type="match status" value="1"/>
</dbReference>
<dbReference type="EMBL" id="CAJIMS010000001">
    <property type="protein sequence ID" value="CAD7806927.1"/>
    <property type="molecule type" value="Genomic_DNA"/>
</dbReference>
<dbReference type="AlphaFoldDB" id="A0A9N8MN53"/>
<proteinExistence type="predicted"/>
<dbReference type="SUPFAM" id="SSF52172">
    <property type="entry name" value="CheY-like"/>
    <property type="match status" value="1"/>
</dbReference>
<evidence type="ECO:0000313" key="2">
    <source>
        <dbReference type="Proteomes" id="UP000662618"/>
    </source>
</evidence>
<evidence type="ECO:0008006" key="3">
    <source>
        <dbReference type="Google" id="ProtNLM"/>
    </source>
</evidence>
<dbReference type="CDD" id="cd00156">
    <property type="entry name" value="REC"/>
    <property type="match status" value="1"/>
</dbReference>
<protein>
    <recommendedName>
        <fullName evidence="3">Response regulatory domain-containing protein</fullName>
    </recommendedName>
</protein>
<dbReference type="RefSeq" id="WP_162087976.1">
    <property type="nucleotide sequence ID" value="NZ_CAJIMS010000001.1"/>
</dbReference>
<name>A0A9N8MN53_9FLAO</name>
<keyword evidence="2" id="KW-1185">Reference proteome</keyword>
<reference evidence="1" key="1">
    <citation type="submission" date="2020-12" db="EMBL/GenBank/DDBJ databases">
        <authorList>
            <person name="Rodrigo-Torres L."/>
            <person name="Arahal R. D."/>
            <person name="Lucena T."/>
        </authorList>
    </citation>
    <scope>NUCLEOTIDE SEQUENCE</scope>
    <source>
        <strain evidence="1">CECT 9390</strain>
    </source>
</reference>
<sequence>MIKVLLIDDEPSGIQSAKAGLIPLPDHPNKDLDIQYRQKLADSVFEIERVEDIQSAIQQIKSFKPDLAIIDINLKDDNPVIIEGRELRNGIDLYRYIDALGKHNPVVKVLFSNHGATHVYMNQFAKEEEIRKHFISKAEGVGVGGYEILAARISGYLKEVSLYLVSKMGTETKQECVRLLQTQDWETLKTFKINHTSLRFQDLCIFDSYPVLKNKTPQLVFRNPEIELLNLIQRQAEFLAPVHNRSEWNTDTMQNMMLYLRTNKEMLYPKISHIAEYIITSLIDNITKKPHQRLNSVIEYRLITYIKDKATSFNGHFTKKFINALAIRRVLMFFEYFIRENIDTDLLALEDDHWQSFFNAMPTEILISFRKIDQDLMTRDYTTAGISFNIGFNRPRGKSKKREEVKIDDYTHYDFETEWLNSPKYHELCALLKQAVKNS</sequence>
<organism evidence="1 2">
    <name type="scientific">Chryseobacterium aquaeductus</name>
    <dbReference type="NCBI Taxonomy" id="2675056"/>
    <lineage>
        <taxon>Bacteria</taxon>
        <taxon>Pseudomonadati</taxon>
        <taxon>Bacteroidota</taxon>
        <taxon>Flavobacteriia</taxon>
        <taxon>Flavobacteriales</taxon>
        <taxon>Weeksellaceae</taxon>
        <taxon>Chryseobacterium group</taxon>
        <taxon>Chryseobacterium</taxon>
    </lineage>
</organism>